<evidence type="ECO:0000313" key="4">
    <source>
        <dbReference type="Proteomes" id="UP001500212"/>
    </source>
</evidence>
<dbReference type="InterPro" id="IPR025349">
    <property type="entry name" value="DUF4253"/>
</dbReference>
<proteinExistence type="predicted"/>
<name>A0ABP8TS22_9ACTN</name>
<dbReference type="RefSeq" id="WP_345360385.1">
    <property type="nucleotide sequence ID" value="NZ_BAABHJ010000020.1"/>
</dbReference>
<keyword evidence="4" id="KW-1185">Reference proteome</keyword>
<protein>
    <submittedName>
        <fullName evidence="3">DUF4253 domain-containing protein</fullName>
    </submittedName>
</protein>
<evidence type="ECO:0000256" key="1">
    <source>
        <dbReference type="SAM" id="MobiDB-lite"/>
    </source>
</evidence>
<sequence>MRRESPFNDLPDGLPAGRLVTPQQSFRPPSGPTGPVLWVSDEPLADAGAHWARLFALHERTGLYPLLLATFRRDPGRPWHDGELDPPLPVGAIDMLAAEGVLRRFWDSVVAEPAEDTEDPKPSGPWPGLAPPGADPDPDTATEFAESLGASQRSWLLGLVPAARGADTITMCGWQGPMNHTNHTQEISAVLRSWEERFGVQVVSVGFDTLHVSVAAPPKTPEHARQVAAEHLAFCPDNIWQGCGDLDAYAEDLIDETSWSFWWD</sequence>
<comment type="caution">
    <text evidence="3">The sequence shown here is derived from an EMBL/GenBank/DDBJ whole genome shotgun (WGS) entry which is preliminary data.</text>
</comment>
<organism evidence="3 4">
    <name type="scientific">Actinoallomurus liliacearum</name>
    <dbReference type="NCBI Taxonomy" id="1080073"/>
    <lineage>
        <taxon>Bacteria</taxon>
        <taxon>Bacillati</taxon>
        <taxon>Actinomycetota</taxon>
        <taxon>Actinomycetes</taxon>
        <taxon>Streptosporangiales</taxon>
        <taxon>Thermomonosporaceae</taxon>
        <taxon>Actinoallomurus</taxon>
    </lineage>
</organism>
<accession>A0ABP8TS22</accession>
<gene>
    <name evidence="3" type="ORF">GCM10023195_54610</name>
</gene>
<dbReference type="Pfam" id="PF14062">
    <property type="entry name" value="DUF4253"/>
    <property type="match status" value="1"/>
</dbReference>
<feature type="region of interest" description="Disordered" evidence="1">
    <location>
        <begin position="1"/>
        <end position="34"/>
    </location>
</feature>
<feature type="region of interest" description="Disordered" evidence="1">
    <location>
        <begin position="112"/>
        <end position="142"/>
    </location>
</feature>
<feature type="domain" description="DUF4253" evidence="2">
    <location>
        <begin position="157"/>
        <end position="264"/>
    </location>
</feature>
<dbReference type="EMBL" id="BAABHJ010000020">
    <property type="protein sequence ID" value="GAA4612687.1"/>
    <property type="molecule type" value="Genomic_DNA"/>
</dbReference>
<evidence type="ECO:0000313" key="3">
    <source>
        <dbReference type="EMBL" id="GAA4612687.1"/>
    </source>
</evidence>
<feature type="compositionally biased region" description="Pro residues" evidence="1">
    <location>
        <begin position="122"/>
        <end position="135"/>
    </location>
</feature>
<evidence type="ECO:0000259" key="2">
    <source>
        <dbReference type="Pfam" id="PF14062"/>
    </source>
</evidence>
<reference evidence="4" key="1">
    <citation type="journal article" date="2019" name="Int. J. Syst. Evol. Microbiol.">
        <title>The Global Catalogue of Microorganisms (GCM) 10K type strain sequencing project: providing services to taxonomists for standard genome sequencing and annotation.</title>
        <authorList>
            <consortium name="The Broad Institute Genomics Platform"/>
            <consortium name="The Broad Institute Genome Sequencing Center for Infectious Disease"/>
            <person name="Wu L."/>
            <person name="Ma J."/>
        </authorList>
    </citation>
    <scope>NUCLEOTIDE SEQUENCE [LARGE SCALE GENOMIC DNA]</scope>
    <source>
        <strain evidence="4">JCM 17938</strain>
    </source>
</reference>
<dbReference type="Proteomes" id="UP001500212">
    <property type="component" value="Unassembled WGS sequence"/>
</dbReference>